<dbReference type="Proteomes" id="UP000001449">
    <property type="component" value="Chromosome 1"/>
</dbReference>
<feature type="compositionally biased region" description="Basic and acidic residues" evidence="1">
    <location>
        <begin position="875"/>
        <end position="904"/>
    </location>
</feature>
<proteinExistence type="predicted"/>
<protein>
    <recommendedName>
        <fullName evidence="2">R3H domain-containing protein</fullName>
    </recommendedName>
</protein>
<dbReference type="GO" id="GO:0000981">
    <property type="term" value="F:DNA-binding transcription factor activity, RNA polymerase II-specific"/>
    <property type="evidence" value="ECO:0000318"/>
    <property type="project" value="GO_Central"/>
</dbReference>
<feature type="region of interest" description="Disordered" evidence="1">
    <location>
        <begin position="513"/>
        <end position="555"/>
    </location>
</feature>
<evidence type="ECO:0000256" key="1">
    <source>
        <dbReference type="SAM" id="MobiDB-lite"/>
    </source>
</evidence>
<feature type="compositionally biased region" description="Low complexity" evidence="1">
    <location>
        <begin position="402"/>
        <end position="413"/>
    </location>
</feature>
<feature type="region of interest" description="Disordered" evidence="1">
    <location>
        <begin position="271"/>
        <end position="292"/>
    </location>
</feature>
<feature type="compositionally biased region" description="Basic residues" evidence="1">
    <location>
        <begin position="65"/>
        <end position="78"/>
    </location>
</feature>
<dbReference type="SUPFAM" id="SSF82708">
    <property type="entry name" value="R3H domain"/>
    <property type="match status" value="1"/>
</dbReference>
<keyword evidence="4" id="KW-1185">Reference proteome</keyword>
<accession>B8BPY9</accession>
<dbReference type="GO" id="GO:0005634">
    <property type="term" value="C:nucleus"/>
    <property type="evidence" value="ECO:0000318"/>
    <property type="project" value="GO_Central"/>
</dbReference>
<dbReference type="PROSITE" id="PS51061">
    <property type="entry name" value="R3H"/>
    <property type="match status" value="1"/>
</dbReference>
<feature type="compositionally biased region" description="Basic and acidic residues" evidence="1">
    <location>
        <begin position="419"/>
        <end position="429"/>
    </location>
</feature>
<organism evidence="3 4">
    <name type="scientific">Thalassiosira pseudonana</name>
    <name type="common">Marine diatom</name>
    <name type="synonym">Cyclotella nana</name>
    <dbReference type="NCBI Taxonomy" id="35128"/>
    <lineage>
        <taxon>Eukaryota</taxon>
        <taxon>Sar</taxon>
        <taxon>Stramenopiles</taxon>
        <taxon>Ochrophyta</taxon>
        <taxon>Bacillariophyta</taxon>
        <taxon>Coscinodiscophyceae</taxon>
        <taxon>Thalassiosirophycidae</taxon>
        <taxon>Thalassiosirales</taxon>
        <taxon>Thalassiosiraceae</taxon>
        <taxon>Thalassiosira</taxon>
    </lineage>
</organism>
<reference evidence="3 4" key="1">
    <citation type="journal article" date="2004" name="Science">
        <title>The genome of the diatom Thalassiosira pseudonana: ecology, evolution, and metabolism.</title>
        <authorList>
            <person name="Armbrust E.V."/>
            <person name="Berges J.A."/>
            <person name="Bowler C."/>
            <person name="Green B.R."/>
            <person name="Martinez D."/>
            <person name="Putnam N.H."/>
            <person name="Zhou S."/>
            <person name="Allen A.E."/>
            <person name="Apt K.E."/>
            <person name="Bechner M."/>
            <person name="Brzezinski M.A."/>
            <person name="Chaal B.K."/>
            <person name="Chiovitti A."/>
            <person name="Davis A.K."/>
            <person name="Demarest M.S."/>
            <person name="Detter J.C."/>
            <person name="Glavina T."/>
            <person name="Goodstein D."/>
            <person name="Hadi M.Z."/>
            <person name="Hellsten U."/>
            <person name="Hildebrand M."/>
            <person name="Jenkins B.D."/>
            <person name="Jurka J."/>
            <person name="Kapitonov V.V."/>
            <person name="Kroger N."/>
            <person name="Lau W.W."/>
            <person name="Lane T.W."/>
            <person name="Larimer F.W."/>
            <person name="Lippmeier J.C."/>
            <person name="Lucas S."/>
            <person name="Medina M."/>
            <person name="Montsant A."/>
            <person name="Obornik M."/>
            <person name="Parker M.S."/>
            <person name="Palenik B."/>
            <person name="Pazour G.J."/>
            <person name="Richardson P.M."/>
            <person name="Rynearson T.A."/>
            <person name="Saito M.A."/>
            <person name="Schwartz D.C."/>
            <person name="Thamatrakoln K."/>
            <person name="Valentin K."/>
            <person name="Vardi A."/>
            <person name="Wilkerson F.P."/>
            <person name="Rokhsar D.S."/>
        </authorList>
    </citation>
    <scope>NUCLEOTIDE SEQUENCE [LARGE SCALE GENOMIC DNA]</scope>
    <source>
        <strain evidence="3 4">CCMP1335</strain>
    </source>
</reference>
<dbReference type="GO" id="GO:0000977">
    <property type="term" value="F:RNA polymerase II transcription regulatory region sequence-specific DNA binding"/>
    <property type="evidence" value="ECO:0000318"/>
    <property type="project" value="GO_Central"/>
</dbReference>
<feature type="compositionally biased region" description="Low complexity" evidence="1">
    <location>
        <begin position="108"/>
        <end position="120"/>
    </location>
</feature>
<feature type="compositionally biased region" description="Low complexity" evidence="1">
    <location>
        <begin position="52"/>
        <end position="64"/>
    </location>
</feature>
<feature type="region of interest" description="Disordered" evidence="1">
    <location>
        <begin position="810"/>
        <end position="945"/>
    </location>
</feature>
<evidence type="ECO:0000259" key="2">
    <source>
        <dbReference type="PROSITE" id="PS51061"/>
    </source>
</evidence>
<feature type="compositionally biased region" description="Polar residues" evidence="1">
    <location>
        <begin position="448"/>
        <end position="463"/>
    </location>
</feature>
<feature type="compositionally biased region" description="Low complexity" evidence="1">
    <location>
        <begin position="905"/>
        <end position="917"/>
    </location>
</feature>
<dbReference type="AlphaFoldDB" id="B8BPY9"/>
<dbReference type="GO" id="GO:0006355">
    <property type="term" value="P:regulation of DNA-templated transcription"/>
    <property type="evidence" value="ECO:0000318"/>
    <property type="project" value="GO_Central"/>
</dbReference>
<evidence type="ECO:0000313" key="3">
    <source>
        <dbReference type="EMBL" id="EED95694.1"/>
    </source>
</evidence>
<feature type="compositionally biased region" description="Gly residues" evidence="1">
    <location>
        <begin position="38"/>
        <end position="47"/>
    </location>
</feature>
<feature type="domain" description="R3H" evidence="2">
    <location>
        <begin position="683"/>
        <end position="746"/>
    </location>
</feature>
<feature type="region of interest" description="Disordered" evidence="1">
    <location>
        <begin position="1"/>
        <end position="188"/>
    </location>
</feature>
<dbReference type="InterPro" id="IPR001374">
    <property type="entry name" value="R3H_dom"/>
</dbReference>
<feature type="compositionally biased region" description="Low complexity" evidence="1">
    <location>
        <begin position="278"/>
        <end position="292"/>
    </location>
</feature>
<feature type="region of interest" description="Disordered" evidence="1">
    <location>
        <begin position="398"/>
        <end position="467"/>
    </location>
</feature>
<feature type="compositionally biased region" description="Polar residues" evidence="1">
    <location>
        <begin position="527"/>
        <end position="538"/>
    </location>
</feature>
<dbReference type="PaxDb" id="35128-Thaps20661"/>
<evidence type="ECO:0000313" key="4">
    <source>
        <dbReference type="Proteomes" id="UP000001449"/>
    </source>
</evidence>
<feature type="region of interest" description="Disordered" evidence="1">
    <location>
        <begin position="221"/>
        <end position="251"/>
    </location>
</feature>
<feature type="compositionally biased region" description="Low complexity" evidence="1">
    <location>
        <begin position="813"/>
        <end position="825"/>
    </location>
</feature>
<sequence length="945" mass="103025">MTTEHPPQAPNPRATSKDGNAAASGGDRRPNKRRGNRGGRGGGAAGRGDGETNNTDAAADATSNNRRRRGGGRGRGGRGGHQVAPNIEAPSSPRSEMAIEFISDCIDANDGAADTTATDTKNNRPSTNPNRQRQKKPKPNLTNNNTTIATNEGDAANTNDTKKKKKKSPRKKKPKQKKSYPWTQYLPPDAVDPISLDPLDELSYPPFALVVDEPFVAIMPGMWPPPSSKDGDSTTKNATDGKSNDGLTTQDRELLILREQWGEGLAETANKTANGKQPATASSVVAAPTNSTATSPADVQGRIFNLFDGRVLAYYLVSTLQFIDPLNRRDLTRPELVALDAYLSQHKLGNAGVVEAYDDKGVTVSSAGIAGQTAGGRAEILQQEARAILGSFFRGGAAADGQQQQNNQQPQSSRRQRRQNGERVARGGGDDVTNSFQRMYLSDEQRSRANQRTNRAHEVSNQQEYHDSGIYAGDYGGFIMIDDDINPGLRSGIPTTNNNRTGTLYSARHIAEHHSQEAQVREGNFPSLPSTSADQNVTAPPKKPPAPGGPSKSLKKITKVVKKTTPAELAKQKKAREEALRKAEMSRLNYFDPDNLQPGNQMQSGLMTAPVAVTKLPPSEVVLERNKNLAMALGVAPATLRNQIQLTGWKRPTSTVVDYDEFGNELNATQYPDELLLKARDRMTELLKLEKIWKKFLADDRDASCSLKPMDRPTRVFVHEYSDFWRLTTQSYDPEGRRYIHCVKTVDTSTPHPLLSEAVRKWRGPAPAGIVALPTIPAAITPTAPTTAPQPSADGWHNEQRVPLKLAPRTVAEGSEPSLPSSGGLTRSTSTPLLSMTGEKPPPPRFAGLQEAERPKLELAPRTVPTTQDYNKYAAKAEEEARRKRNEEARLQRQEEHAKKELAKAQKQQAILSSAFASDDEDAQSSESDWFEDEAAFEGSDDEGL</sequence>
<feature type="compositionally biased region" description="Low complexity" evidence="1">
    <location>
        <begin position="139"/>
        <end position="151"/>
    </location>
</feature>
<dbReference type="KEGG" id="tps:THAPSDRAFT_20661"/>
<dbReference type="GeneID" id="7442935"/>
<gene>
    <name evidence="3" type="ORF">THAPSDRAFT_20661</name>
</gene>
<dbReference type="InterPro" id="IPR036867">
    <property type="entry name" value="R3H_dom_sf"/>
</dbReference>
<feature type="compositionally biased region" description="Acidic residues" evidence="1">
    <location>
        <begin position="918"/>
        <end position="945"/>
    </location>
</feature>
<dbReference type="RefSeq" id="XP_002286053.1">
    <property type="nucleotide sequence ID" value="XM_002286017.1"/>
</dbReference>
<dbReference type="eggNOG" id="ENOG502SGKQ">
    <property type="taxonomic scope" value="Eukaryota"/>
</dbReference>
<reference evidence="3 4" key="2">
    <citation type="journal article" date="2008" name="Nature">
        <title>The Phaeodactylum genome reveals the evolutionary history of diatom genomes.</title>
        <authorList>
            <person name="Bowler C."/>
            <person name="Allen A.E."/>
            <person name="Badger J.H."/>
            <person name="Grimwood J."/>
            <person name="Jabbari K."/>
            <person name="Kuo A."/>
            <person name="Maheswari U."/>
            <person name="Martens C."/>
            <person name="Maumus F."/>
            <person name="Otillar R.P."/>
            <person name="Rayko E."/>
            <person name="Salamov A."/>
            <person name="Vandepoele K."/>
            <person name="Beszteri B."/>
            <person name="Gruber A."/>
            <person name="Heijde M."/>
            <person name="Katinka M."/>
            <person name="Mock T."/>
            <person name="Valentin K."/>
            <person name="Verret F."/>
            <person name="Berges J.A."/>
            <person name="Brownlee C."/>
            <person name="Cadoret J.P."/>
            <person name="Chiovitti A."/>
            <person name="Choi C.J."/>
            <person name="Coesel S."/>
            <person name="De Martino A."/>
            <person name="Detter J.C."/>
            <person name="Durkin C."/>
            <person name="Falciatore A."/>
            <person name="Fournet J."/>
            <person name="Haruta M."/>
            <person name="Huysman M.J."/>
            <person name="Jenkins B.D."/>
            <person name="Jiroutova K."/>
            <person name="Jorgensen R.E."/>
            <person name="Joubert Y."/>
            <person name="Kaplan A."/>
            <person name="Kroger N."/>
            <person name="Kroth P.G."/>
            <person name="La Roche J."/>
            <person name="Lindquist E."/>
            <person name="Lommer M."/>
            <person name="Martin-Jezequel V."/>
            <person name="Lopez P.J."/>
            <person name="Lucas S."/>
            <person name="Mangogna M."/>
            <person name="McGinnis K."/>
            <person name="Medlin L.K."/>
            <person name="Montsant A."/>
            <person name="Oudot-Le Secq M.P."/>
            <person name="Napoli C."/>
            <person name="Obornik M."/>
            <person name="Parker M.S."/>
            <person name="Petit J.L."/>
            <person name="Porcel B.M."/>
            <person name="Poulsen N."/>
            <person name="Robison M."/>
            <person name="Rychlewski L."/>
            <person name="Rynearson T.A."/>
            <person name="Schmutz J."/>
            <person name="Shapiro H."/>
            <person name="Siaut M."/>
            <person name="Stanley M."/>
            <person name="Sussman M.R."/>
            <person name="Taylor A.R."/>
            <person name="Vardi A."/>
            <person name="von Dassow P."/>
            <person name="Vyverman W."/>
            <person name="Willis A."/>
            <person name="Wyrwicz L.S."/>
            <person name="Rokhsar D.S."/>
            <person name="Weissenbach J."/>
            <person name="Armbrust E.V."/>
            <person name="Green B.R."/>
            <person name="Van de Peer Y."/>
            <person name="Grigoriev I.V."/>
        </authorList>
    </citation>
    <scope>NUCLEOTIDE SEQUENCE [LARGE SCALE GENOMIC DNA]</scope>
    <source>
        <strain evidence="3 4">CCMP1335</strain>
    </source>
</reference>
<dbReference type="EMBL" id="CM000638">
    <property type="protein sequence ID" value="EED95694.1"/>
    <property type="molecule type" value="Genomic_DNA"/>
</dbReference>
<name>B8BPY9_THAPS</name>
<feature type="compositionally biased region" description="Basic residues" evidence="1">
    <location>
        <begin position="162"/>
        <end position="178"/>
    </location>
</feature>
<dbReference type="Pfam" id="PF01424">
    <property type="entry name" value="R3H"/>
    <property type="match status" value="1"/>
</dbReference>
<dbReference type="HOGENOM" id="CLU_320431_0_0_1"/>
<dbReference type="OMA" id="FVHEYSD"/>
<dbReference type="Gene3D" id="3.30.1370.50">
    <property type="entry name" value="R3H-like domain"/>
    <property type="match status" value="1"/>
</dbReference>
<dbReference type="InParanoid" id="B8BPY9"/>
<feature type="compositionally biased region" description="Polar residues" evidence="1">
    <location>
        <begin position="234"/>
        <end position="249"/>
    </location>
</feature>